<dbReference type="GO" id="GO:0046464">
    <property type="term" value="P:acylglycerol catabolic process"/>
    <property type="evidence" value="ECO:0007669"/>
    <property type="project" value="TreeGrafter"/>
</dbReference>
<dbReference type="SUPFAM" id="SSF53474">
    <property type="entry name" value="alpha/beta-Hydrolases"/>
    <property type="match status" value="1"/>
</dbReference>
<dbReference type="InterPro" id="IPR050266">
    <property type="entry name" value="AB_hydrolase_sf"/>
</dbReference>
<feature type="domain" description="AB hydrolase-1" evidence="1">
    <location>
        <begin position="30"/>
        <end position="271"/>
    </location>
</feature>
<evidence type="ECO:0000259" key="1">
    <source>
        <dbReference type="Pfam" id="PF00561"/>
    </source>
</evidence>
<evidence type="ECO:0000313" key="3">
    <source>
        <dbReference type="Proteomes" id="UP000074119"/>
    </source>
</evidence>
<dbReference type="KEGG" id="zal:AZF00_12130"/>
<dbReference type="AlphaFoldDB" id="A0A127M710"/>
<dbReference type="Gene3D" id="3.40.50.1820">
    <property type="entry name" value="alpha/beta hydrolase"/>
    <property type="match status" value="1"/>
</dbReference>
<dbReference type="RefSeq" id="WP_008248995.1">
    <property type="nucleotide sequence ID" value="NZ_CP014544.1"/>
</dbReference>
<proteinExistence type="predicted"/>
<evidence type="ECO:0000313" key="2">
    <source>
        <dbReference type="EMBL" id="AMO69002.1"/>
    </source>
</evidence>
<dbReference type="InterPro" id="IPR029058">
    <property type="entry name" value="AB_hydrolase_fold"/>
</dbReference>
<gene>
    <name evidence="2" type="ORF">AZF00_12130</name>
</gene>
<dbReference type="Proteomes" id="UP000074119">
    <property type="component" value="Chromosome"/>
</dbReference>
<dbReference type="PANTHER" id="PTHR43798:SF33">
    <property type="entry name" value="HYDROLASE, PUTATIVE (AFU_ORTHOLOGUE AFUA_2G14860)-RELATED"/>
    <property type="match status" value="1"/>
</dbReference>
<dbReference type="PRINTS" id="PR00111">
    <property type="entry name" value="ABHYDROLASE"/>
</dbReference>
<dbReference type="GO" id="GO:0047372">
    <property type="term" value="F:monoacylglycerol lipase activity"/>
    <property type="evidence" value="ECO:0007669"/>
    <property type="project" value="TreeGrafter"/>
</dbReference>
<dbReference type="PANTHER" id="PTHR43798">
    <property type="entry name" value="MONOACYLGLYCEROL LIPASE"/>
    <property type="match status" value="1"/>
</dbReference>
<dbReference type="Pfam" id="PF00561">
    <property type="entry name" value="Abhydrolase_1"/>
    <property type="match status" value="1"/>
</dbReference>
<organism evidence="2 3">
    <name type="scientific">Zhongshania aliphaticivorans</name>
    <dbReference type="NCBI Taxonomy" id="1470434"/>
    <lineage>
        <taxon>Bacteria</taxon>
        <taxon>Pseudomonadati</taxon>
        <taxon>Pseudomonadota</taxon>
        <taxon>Gammaproteobacteria</taxon>
        <taxon>Cellvibrionales</taxon>
        <taxon>Spongiibacteraceae</taxon>
        <taxon>Zhongshania</taxon>
    </lineage>
</organism>
<dbReference type="STRING" id="1470434.AZF00_12130"/>
<dbReference type="GO" id="GO:0016020">
    <property type="term" value="C:membrane"/>
    <property type="evidence" value="ECO:0007669"/>
    <property type="project" value="TreeGrafter"/>
</dbReference>
<dbReference type="InterPro" id="IPR000073">
    <property type="entry name" value="AB_hydrolase_1"/>
</dbReference>
<protein>
    <recommendedName>
        <fullName evidence="1">AB hydrolase-1 domain-containing protein</fullName>
    </recommendedName>
</protein>
<reference evidence="2 3" key="1">
    <citation type="submission" date="2015-12" db="EMBL/GenBank/DDBJ databases">
        <authorList>
            <person name="Shamseldin A."/>
            <person name="Moawad H."/>
            <person name="Abd El-Rahim W.M."/>
            <person name="Sadowsky M.J."/>
        </authorList>
    </citation>
    <scope>NUCLEOTIDE SEQUENCE [LARGE SCALE GENOMIC DNA]</scope>
    <source>
        <strain evidence="2 3">SM2</strain>
    </source>
</reference>
<dbReference type="EMBL" id="CP014544">
    <property type="protein sequence ID" value="AMO69002.1"/>
    <property type="molecule type" value="Genomic_DNA"/>
</dbReference>
<sequence>MQNYSDYWYQSSDGLRLYARQYGLANAEQTIICIPGLTRNSADFAPLCEHLAVRYRIIAVDLRGRGNSDYDSNPRNYHPATYASDMICLLDDLKLSSAIFIGTSLGGLVSIVLAATAPERVVAATLNDIGPEADQAGLDRIKSYVSNPNSARNWAEAAANTKSTLGHAYPNFSDDDWQQFTKNIYRENAQGQPELSYDPSIALLLQQQNDAPPANLWPLFRLIHDTPLLLIRGALSDILSSDCVAKMQDQQADMQFIEVPNCGHAPLLSEPGALGAIDCFLNKIKAKDQHS</sequence>
<accession>A0A127M710</accession>
<name>A0A127M710_9GAMM</name>